<dbReference type="Proteomes" id="UP001141552">
    <property type="component" value="Unassembled WGS sequence"/>
</dbReference>
<evidence type="ECO:0000313" key="3">
    <source>
        <dbReference type="Proteomes" id="UP001141552"/>
    </source>
</evidence>
<comment type="caution">
    <text evidence="2">The sequence shown here is derived from an EMBL/GenBank/DDBJ whole genome shotgun (WGS) entry which is preliminary data.</text>
</comment>
<feature type="region of interest" description="Disordered" evidence="1">
    <location>
        <begin position="1"/>
        <end position="25"/>
    </location>
</feature>
<accession>A0A9Q0G7K4</accession>
<gene>
    <name evidence="2" type="ORF">Tsubulata_045516</name>
</gene>
<protein>
    <recommendedName>
        <fullName evidence="4">DUF4283 domain-containing protein</fullName>
    </recommendedName>
</protein>
<name>A0A9Q0G7K4_9ROSI</name>
<evidence type="ECO:0000256" key="1">
    <source>
        <dbReference type="SAM" id="MobiDB-lite"/>
    </source>
</evidence>
<dbReference type="AlphaFoldDB" id="A0A9Q0G7K4"/>
<keyword evidence="3" id="KW-1185">Reference proteome</keyword>
<evidence type="ECO:0000313" key="2">
    <source>
        <dbReference type="EMBL" id="KAJ4845073.1"/>
    </source>
</evidence>
<dbReference type="OrthoDB" id="1743776at2759"/>
<organism evidence="2 3">
    <name type="scientific">Turnera subulata</name>
    <dbReference type="NCBI Taxonomy" id="218843"/>
    <lineage>
        <taxon>Eukaryota</taxon>
        <taxon>Viridiplantae</taxon>
        <taxon>Streptophyta</taxon>
        <taxon>Embryophyta</taxon>
        <taxon>Tracheophyta</taxon>
        <taxon>Spermatophyta</taxon>
        <taxon>Magnoliopsida</taxon>
        <taxon>eudicotyledons</taxon>
        <taxon>Gunneridae</taxon>
        <taxon>Pentapetalae</taxon>
        <taxon>rosids</taxon>
        <taxon>fabids</taxon>
        <taxon>Malpighiales</taxon>
        <taxon>Passifloraceae</taxon>
        <taxon>Turnera</taxon>
    </lineage>
</organism>
<sequence>DLEGFVFEDSDNKDEDDEDPYCPTIRLSSSDKKNYNRVLYDGPWIVANHVLTNAQRVGISTKVDDVMLRTTRVKYVRVCVEVNLTKPLMSKFRLHRRVWLIVYEGLSMMETNVDPAQPMGES</sequence>
<reference evidence="2" key="2">
    <citation type="journal article" date="2023" name="Plants (Basel)">
        <title>Annotation of the Turnera subulata (Passifloraceae) Draft Genome Reveals the S-Locus Evolved after the Divergence of Turneroideae from Passifloroideae in a Stepwise Manner.</title>
        <authorList>
            <person name="Henning P.M."/>
            <person name="Roalson E.H."/>
            <person name="Mir W."/>
            <person name="McCubbin A.G."/>
            <person name="Shore J.S."/>
        </authorList>
    </citation>
    <scope>NUCLEOTIDE SEQUENCE</scope>
    <source>
        <strain evidence="2">F60SS</strain>
    </source>
</reference>
<reference evidence="2" key="1">
    <citation type="submission" date="2022-02" db="EMBL/GenBank/DDBJ databases">
        <authorList>
            <person name="Henning P.M."/>
            <person name="McCubbin A.G."/>
            <person name="Shore J.S."/>
        </authorList>
    </citation>
    <scope>NUCLEOTIDE SEQUENCE</scope>
    <source>
        <strain evidence="2">F60SS</strain>
        <tissue evidence="2">Leaves</tissue>
    </source>
</reference>
<evidence type="ECO:0008006" key="4">
    <source>
        <dbReference type="Google" id="ProtNLM"/>
    </source>
</evidence>
<feature type="compositionally biased region" description="Acidic residues" evidence="1">
    <location>
        <begin position="1"/>
        <end position="20"/>
    </location>
</feature>
<feature type="non-terminal residue" evidence="2">
    <location>
        <position position="122"/>
    </location>
</feature>
<dbReference type="EMBL" id="JAKUCV010001783">
    <property type="protein sequence ID" value="KAJ4845073.1"/>
    <property type="molecule type" value="Genomic_DNA"/>
</dbReference>
<proteinExistence type="predicted"/>